<evidence type="ECO:0000256" key="3">
    <source>
        <dbReference type="ARBA" id="ARBA00023027"/>
    </source>
</evidence>
<dbReference type="GO" id="GO:0051287">
    <property type="term" value="F:NAD binding"/>
    <property type="evidence" value="ECO:0007669"/>
    <property type="project" value="InterPro"/>
</dbReference>
<dbReference type="EMBL" id="PIPL01000001">
    <property type="protein sequence ID" value="RUO25321.1"/>
    <property type="molecule type" value="Genomic_DNA"/>
</dbReference>
<dbReference type="PANTHER" id="PTHR43026:SF1">
    <property type="entry name" value="2-HYDROXYACID DEHYDROGENASE HOMOLOG 1-RELATED"/>
    <property type="match status" value="1"/>
</dbReference>
<reference evidence="7 8" key="1">
    <citation type="journal article" date="2011" name="Front. Microbiol.">
        <title>Genomic signatures of strain selection and enhancement in Bacillus atrophaeus var. globigii, a historical biowarfare simulant.</title>
        <authorList>
            <person name="Gibbons H.S."/>
            <person name="Broomall S.M."/>
            <person name="McNew L.A."/>
            <person name="Daligault H."/>
            <person name="Chapman C."/>
            <person name="Bruce D."/>
            <person name="Karavis M."/>
            <person name="Krepps M."/>
            <person name="McGregor P.A."/>
            <person name="Hong C."/>
            <person name="Park K.H."/>
            <person name="Akmal A."/>
            <person name="Feldman A."/>
            <person name="Lin J.S."/>
            <person name="Chang W.E."/>
            <person name="Higgs B.W."/>
            <person name="Demirev P."/>
            <person name="Lindquist J."/>
            <person name="Liem A."/>
            <person name="Fochler E."/>
            <person name="Read T.D."/>
            <person name="Tapia R."/>
            <person name="Johnson S."/>
            <person name="Bishop-Lilly K.A."/>
            <person name="Detter C."/>
            <person name="Han C."/>
            <person name="Sozhamannan S."/>
            <person name="Rosenzweig C.N."/>
            <person name="Skowronski E.W."/>
        </authorList>
    </citation>
    <scope>NUCLEOTIDE SEQUENCE [LARGE SCALE GENOMIC DNA]</scope>
    <source>
        <strain evidence="7 8">MLST1</strain>
    </source>
</reference>
<dbReference type="Pfam" id="PF02826">
    <property type="entry name" value="2-Hacid_dh_C"/>
    <property type="match status" value="1"/>
</dbReference>
<dbReference type="SUPFAM" id="SSF51735">
    <property type="entry name" value="NAD(P)-binding Rossmann-fold domains"/>
    <property type="match status" value="1"/>
</dbReference>
<dbReference type="Gene3D" id="3.40.50.720">
    <property type="entry name" value="NAD(P)-binding Rossmann-like Domain"/>
    <property type="match status" value="2"/>
</dbReference>
<sequence>MKIAVFSTKTYDRNFFLKINQERHQLTFLEPRLSSKTAALAEEQDAVCVFVNDDLNVDVLTTLQKQGIRLILLRCAGFNNVDLAAANKLGIRVARVPAYSPHAVAEHTLALILGLNRKTHRAYNRVREGNFALDGLMGFDLVGKTVGVIGAGQIGEIFARIMKALGCEVLIHDPYLQETADKDFSLVELAELYQRADIISLHCPLTPQTHHLINEQAIGQMKDGVMLINTSRGKIVHTRAVIDALKTGRVGSLGLDVYEEEGDLFFADLSAEVIQDDVFMRLLTFPNVLITGHQAFFTTEAMTQIVQTTLDNASAFESQQGSFHEVTWQQVQGDS</sequence>
<comment type="similarity">
    <text evidence="1 4">Belongs to the D-isomer specific 2-hydroxyacid dehydrogenase family.</text>
</comment>
<dbReference type="InterPro" id="IPR006139">
    <property type="entry name" value="D-isomer_2_OHA_DH_cat_dom"/>
</dbReference>
<proteinExistence type="inferred from homology"/>
<evidence type="ECO:0000259" key="5">
    <source>
        <dbReference type="Pfam" id="PF00389"/>
    </source>
</evidence>
<organism evidence="7 8">
    <name type="scientific">Aliidiomarina minuta</name>
    <dbReference type="NCBI Taxonomy" id="880057"/>
    <lineage>
        <taxon>Bacteria</taxon>
        <taxon>Pseudomonadati</taxon>
        <taxon>Pseudomonadota</taxon>
        <taxon>Gammaproteobacteria</taxon>
        <taxon>Alteromonadales</taxon>
        <taxon>Idiomarinaceae</taxon>
        <taxon>Aliidiomarina</taxon>
    </lineage>
</organism>
<keyword evidence="3" id="KW-0520">NAD</keyword>
<dbReference type="PANTHER" id="PTHR43026">
    <property type="entry name" value="2-HYDROXYACID DEHYDROGENASE HOMOLOG 1-RELATED"/>
    <property type="match status" value="1"/>
</dbReference>
<dbReference type="CDD" id="cd12183">
    <property type="entry name" value="LDH_like_2"/>
    <property type="match status" value="1"/>
</dbReference>
<keyword evidence="8" id="KW-1185">Reference proteome</keyword>
<dbReference type="Pfam" id="PF00389">
    <property type="entry name" value="2-Hacid_dh"/>
    <property type="match status" value="1"/>
</dbReference>
<evidence type="ECO:0000256" key="4">
    <source>
        <dbReference type="RuleBase" id="RU003719"/>
    </source>
</evidence>
<dbReference type="InterPro" id="IPR029753">
    <property type="entry name" value="D-isomer_DH_CS"/>
</dbReference>
<gene>
    <name evidence="7" type="ORF">CWE09_00880</name>
</gene>
<feature type="domain" description="D-isomer specific 2-hydroxyacid dehydrogenase NAD-binding" evidence="6">
    <location>
        <begin position="109"/>
        <end position="295"/>
    </location>
</feature>
<protein>
    <submittedName>
        <fullName evidence="7">Hydroxyacid dehydrogenase</fullName>
    </submittedName>
</protein>
<dbReference type="InterPro" id="IPR029752">
    <property type="entry name" value="D-isomer_DH_CS1"/>
</dbReference>
<comment type="caution">
    <text evidence="7">The sequence shown here is derived from an EMBL/GenBank/DDBJ whole genome shotgun (WGS) entry which is preliminary data.</text>
</comment>
<name>A0A432W5K7_9GAMM</name>
<evidence type="ECO:0000256" key="2">
    <source>
        <dbReference type="ARBA" id="ARBA00023002"/>
    </source>
</evidence>
<evidence type="ECO:0000259" key="6">
    <source>
        <dbReference type="Pfam" id="PF02826"/>
    </source>
</evidence>
<dbReference type="InterPro" id="IPR006140">
    <property type="entry name" value="D-isomer_DH_NAD-bd"/>
</dbReference>
<dbReference type="Proteomes" id="UP000288293">
    <property type="component" value="Unassembled WGS sequence"/>
</dbReference>
<dbReference type="GO" id="GO:0008720">
    <property type="term" value="F:D-lactate dehydrogenase (NAD+) activity"/>
    <property type="evidence" value="ECO:0007669"/>
    <property type="project" value="TreeGrafter"/>
</dbReference>
<dbReference type="RefSeq" id="WP_126802018.1">
    <property type="nucleotide sequence ID" value="NZ_PIPL01000001.1"/>
</dbReference>
<evidence type="ECO:0000256" key="1">
    <source>
        <dbReference type="ARBA" id="ARBA00005854"/>
    </source>
</evidence>
<dbReference type="AlphaFoldDB" id="A0A432W5K7"/>
<dbReference type="InterPro" id="IPR036291">
    <property type="entry name" value="NAD(P)-bd_dom_sf"/>
</dbReference>
<dbReference type="PROSITE" id="PS00670">
    <property type="entry name" value="D_2_HYDROXYACID_DH_2"/>
    <property type="match status" value="1"/>
</dbReference>
<dbReference type="PROSITE" id="PS00065">
    <property type="entry name" value="D_2_HYDROXYACID_DH_1"/>
    <property type="match status" value="1"/>
</dbReference>
<dbReference type="InterPro" id="IPR058205">
    <property type="entry name" value="D-LDH-like"/>
</dbReference>
<accession>A0A432W5K7</accession>
<evidence type="ECO:0000313" key="8">
    <source>
        <dbReference type="Proteomes" id="UP000288293"/>
    </source>
</evidence>
<dbReference type="OrthoDB" id="9805416at2"/>
<evidence type="ECO:0000313" key="7">
    <source>
        <dbReference type="EMBL" id="RUO25321.1"/>
    </source>
</evidence>
<dbReference type="SUPFAM" id="SSF52283">
    <property type="entry name" value="Formate/glycerate dehydrogenase catalytic domain-like"/>
    <property type="match status" value="1"/>
</dbReference>
<keyword evidence="2 4" id="KW-0560">Oxidoreductase</keyword>
<feature type="domain" description="D-isomer specific 2-hydroxyacid dehydrogenase catalytic" evidence="5">
    <location>
        <begin position="3"/>
        <end position="320"/>
    </location>
</feature>